<organism evidence="3 4">
    <name type="scientific">Gigaspora rosea</name>
    <dbReference type="NCBI Taxonomy" id="44941"/>
    <lineage>
        <taxon>Eukaryota</taxon>
        <taxon>Fungi</taxon>
        <taxon>Fungi incertae sedis</taxon>
        <taxon>Mucoromycota</taxon>
        <taxon>Glomeromycotina</taxon>
        <taxon>Glomeromycetes</taxon>
        <taxon>Diversisporales</taxon>
        <taxon>Gigasporaceae</taxon>
        <taxon>Gigaspora</taxon>
    </lineage>
</organism>
<feature type="chain" id="PRO_5017430112" evidence="2">
    <location>
        <begin position="21"/>
        <end position="331"/>
    </location>
</feature>
<sequence length="331" mass="38909">MAKLMIILIMLFVNFMLVGSENITIYESNNPGANPSIEEVESVFDLMFVIILFLIAEKIPLGIAATFLNFMLQLFVCAISYLFIIKAYQKTNDFFFIQYLIAYSVFTLFSIPSYIYFMYRAIVTITYLHYFNDSNIGQNIKQEEQKDPQLQEKLENLKRSQLSHMYHSFLIQFTIYVSLFIANMIFFIVADFHNYIYRLSFLIILLPSLIFILFTIIEVICAAIFDIDEITELKDLEERVTKLEHEIHPDKSLQCKTPEYGKYMNYVVGFHDRIKNRRIMVKVIGICSYFLFCTITAPDSLWTKVYLTCVAVFVTLTEKLEEKIILLLRRE</sequence>
<feature type="transmembrane region" description="Helical" evidence="1">
    <location>
        <begin position="195"/>
        <end position="225"/>
    </location>
</feature>
<gene>
    <name evidence="3" type="ORF">C2G38_2151108</name>
</gene>
<feature type="transmembrane region" description="Helical" evidence="1">
    <location>
        <begin position="36"/>
        <end position="56"/>
    </location>
</feature>
<evidence type="ECO:0000313" key="4">
    <source>
        <dbReference type="Proteomes" id="UP000266673"/>
    </source>
</evidence>
<protein>
    <submittedName>
        <fullName evidence="3">Uncharacterized protein</fullName>
    </submittedName>
</protein>
<evidence type="ECO:0000313" key="3">
    <source>
        <dbReference type="EMBL" id="RIB30982.1"/>
    </source>
</evidence>
<feature type="transmembrane region" description="Helical" evidence="1">
    <location>
        <begin position="63"/>
        <end position="84"/>
    </location>
</feature>
<dbReference type="Proteomes" id="UP000266673">
    <property type="component" value="Unassembled WGS sequence"/>
</dbReference>
<accession>A0A397W9Y7</accession>
<feature type="transmembrane region" description="Helical" evidence="1">
    <location>
        <begin position="169"/>
        <end position="189"/>
    </location>
</feature>
<keyword evidence="1" id="KW-0472">Membrane</keyword>
<feature type="transmembrane region" description="Helical" evidence="1">
    <location>
        <begin position="96"/>
        <end position="117"/>
    </location>
</feature>
<keyword evidence="4" id="KW-1185">Reference proteome</keyword>
<comment type="caution">
    <text evidence="3">The sequence shown here is derived from an EMBL/GenBank/DDBJ whole genome shotgun (WGS) entry which is preliminary data.</text>
</comment>
<keyword evidence="1" id="KW-0812">Transmembrane</keyword>
<reference evidence="3 4" key="1">
    <citation type="submission" date="2018-06" db="EMBL/GenBank/DDBJ databases">
        <title>Comparative genomics reveals the genomic features of Rhizophagus irregularis, R. cerebriforme, R. diaphanum and Gigaspora rosea, and their symbiotic lifestyle signature.</title>
        <authorList>
            <person name="Morin E."/>
            <person name="San Clemente H."/>
            <person name="Chen E.C.H."/>
            <person name="De La Providencia I."/>
            <person name="Hainaut M."/>
            <person name="Kuo A."/>
            <person name="Kohler A."/>
            <person name="Murat C."/>
            <person name="Tang N."/>
            <person name="Roy S."/>
            <person name="Loubradou J."/>
            <person name="Henrissat B."/>
            <person name="Grigoriev I.V."/>
            <person name="Corradi N."/>
            <person name="Roux C."/>
            <person name="Martin F.M."/>
        </authorList>
    </citation>
    <scope>NUCLEOTIDE SEQUENCE [LARGE SCALE GENOMIC DNA]</scope>
    <source>
        <strain evidence="3 4">DAOM 194757</strain>
    </source>
</reference>
<keyword evidence="2" id="KW-0732">Signal</keyword>
<evidence type="ECO:0000256" key="2">
    <source>
        <dbReference type="SAM" id="SignalP"/>
    </source>
</evidence>
<feature type="transmembrane region" description="Helical" evidence="1">
    <location>
        <begin position="279"/>
        <end position="297"/>
    </location>
</feature>
<feature type="signal peptide" evidence="2">
    <location>
        <begin position="1"/>
        <end position="20"/>
    </location>
</feature>
<evidence type="ECO:0000256" key="1">
    <source>
        <dbReference type="SAM" id="Phobius"/>
    </source>
</evidence>
<dbReference type="AlphaFoldDB" id="A0A397W9Y7"/>
<name>A0A397W9Y7_9GLOM</name>
<proteinExistence type="predicted"/>
<dbReference type="EMBL" id="QKWP01000001">
    <property type="protein sequence ID" value="RIB30982.1"/>
    <property type="molecule type" value="Genomic_DNA"/>
</dbReference>
<keyword evidence="1" id="KW-1133">Transmembrane helix</keyword>
<dbReference type="OrthoDB" id="2393762at2759"/>